<dbReference type="OrthoDB" id="5982876at2759"/>
<dbReference type="AlphaFoldDB" id="A0A7M7RFA5"/>
<sequence length="226" mass="25350">MSSCAATNCKNRSDRAVVRGRSFHRLPLRDPALLKVWLSQMGRESWKPRPSSAICSDHFEKICFDRTGQTTRIRESAVPTLFNLPRVPFKPKKTKTTKQKKEIVIKFPPKKLRSGKQLAAPAPGVRAGSPHDHDYLGKGGFLNQEQLKSQSQHGDMNDPLKKLRSGKQLAAPAPVFELVHHMIMTTLEKEAPLIKKQADPAVENSLQMWTVGQMHRVIGKAATKIF</sequence>
<proteinExistence type="predicted"/>
<keyword evidence="1" id="KW-0479">Metal-binding</keyword>
<keyword evidence="4 5" id="KW-0238">DNA-binding</keyword>
<dbReference type="GO" id="GO:0003677">
    <property type="term" value="F:DNA binding"/>
    <property type="evidence" value="ECO:0007669"/>
    <property type="project" value="UniProtKB-UniRule"/>
</dbReference>
<dbReference type="Pfam" id="PF05485">
    <property type="entry name" value="THAP"/>
    <property type="match status" value="1"/>
</dbReference>
<evidence type="ECO:0000256" key="3">
    <source>
        <dbReference type="ARBA" id="ARBA00022833"/>
    </source>
</evidence>
<dbReference type="PANTHER" id="PTHR47696:SF2">
    <property type="entry name" value="PROVISIONAL ORTHOLOG OF THAP DOMAIN CONTAINING 1"/>
    <property type="match status" value="1"/>
</dbReference>
<dbReference type="Proteomes" id="UP000007110">
    <property type="component" value="Unassembled WGS sequence"/>
</dbReference>
<dbReference type="InParanoid" id="A0A7M7RFA5"/>
<dbReference type="RefSeq" id="XP_782462.2">
    <property type="nucleotide sequence ID" value="XM_777369.5"/>
</dbReference>
<dbReference type="FunCoup" id="A0A7M7RFA5">
    <property type="interactions" value="40"/>
</dbReference>
<dbReference type="GeneID" id="577120"/>
<dbReference type="SUPFAM" id="SSF57716">
    <property type="entry name" value="Glucocorticoid receptor-like (DNA-binding domain)"/>
    <property type="match status" value="1"/>
</dbReference>
<dbReference type="PROSITE" id="PS50950">
    <property type="entry name" value="ZF_THAP"/>
    <property type="match status" value="1"/>
</dbReference>
<evidence type="ECO:0000256" key="4">
    <source>
        <dbReference type="ARBA" id="ARBA00023125"/>
    </source>
</evidence>
<accession>A0A7M7RFA5</accession>
<reference evidence="8" key="1">
    <citation type="submission" date="2015-02" db="EMBL/GenBank/DDBJ databases">
        <title>Genome sequencing for Strongylocentrotus purpuratus.</title>
        <authorList>
            <person name="Murali S."/>
            <person name="Liu Y."/>
            <person name="Vee V."/>
            <person name="English A."/>
            <person name="Wang M."/>
            <person name="Skinner E."/>
            <person name="Han Y."/>
            <person name="Muzny D.M."/>
            <person name="Worley K.C."/>
            <person name="Gibbs R.A."/>
        </authorList>
    </citation>
    <scope>NUCLEOTIDE SEQUENCE</scope>
</reference>
<protein>
    <recommendedName>
        <fullName evidence="6">THAP-type domain-containing protein</fullName>
    </recommendedName>
</protein>
<name>A0A7M7RFA5_STRPU</name>
<evidence type="ECO:0000256" key="2">
    <source>
        <dbReference type="ARBA" id="ARBA00022771"/>
    </source>
</evidence>
<evidence type="ECO:0000313" key="7">
    <source>
        <dbReference type="EnsemblMetazoa" id="XP_782462"/>
    </source>
</evidence>
<dbReference type="KEGG" id="spu:577120"/>
<dbReference type="SMART" id="SM00692">
    <property type="entry name" value="DM3"/>
    <property type="match status" value="1"/>
</dbReference>
<evidence type="ECO:0000313" key="8">
    <source>
        <dbReference type="Proteomes" id="UP000007110"/>
    </source>
</evidence>
<dbReference type="PANTHER" id="PTHR47696">
    <property type="entry name" value="THAP DOMAIN-CONTAINING PROTEIN 2"/>
    <property type="match status" value="1"/>
</dbReference>
<dbReference type="InterPro" id="IPR026521">
    <property type="entry name" value="THAP2"/>
</dbReference>
<dbReference type="GO" id="GO:0008270">
    <property type="term" value="F:zinc ion binding"/>
    <property type="evidence" value="ECO:0007669"/>
    <property type="project" value="UniProtKB-KW"/>
</dbReference>
<keyword evidence="2 5" id="KW-0863">Zinc-finger</keyword>
<feature type="domain" description="THAP-type" evidence="6">
    <location>
        <begin position="1"/>
        <end position="82"/>
    </location>
</feature>
<organism evidence="7 8">
    <name type="scientific">Strongylocentrotus purpuratus</name>
    <name type="common">Purple sea urchin</name>
    <dbReference type="NCBI Taxonomy" id="7668"/>
    <lineage>
        <taxon>Eukaryota</taxon>
        <taxon>Metazoa</taxon>
        <taxon>Echinodermata</taxon>
        <taxon>Eleutherozoa</taxon>
        <taxon>Echinozoa</taxon>
        <taxon>Echinoidea</taxon>
        <taxon>Euechinoidea</taxon>
        <taxon>Echinacea</taxon>
        <taxon>Camarodonta</taxon>
        <taxon>Echinidea</taxon>
        <taxon>Strongylocentrotidae</taxon>
        <taxon>Strongylocentrotus</taxon>
    </lineage>
</organism>
<reference evidence="7" key="2">
    <citation type="submission" date="2021-01" db="UniProtKB">
        <authorList>
            <consortium name="EnsemblMetazoa"/>
        </authorList>
    </citation>
    <scope>IDENTIFICATION</scope>
</reference>
<dbReference type="SMART" id="SM00980">
    <property type="entry name" value="THAP"/>
    <property type="match status" value="1"/>
</dbReference>
<evidence type="ECO:0000259" key="6">
    <source>
        <dbReference type="PROSITE" id="PS50950"/>
    </source>
</evidence>
<dbReference type="EnsemblMetazoa" id="XM_777369">
    <property type="protein sequence ID" value="XP_782462"/>
    <property type="gene ID" value="LOC577120"/>
</dbReference>
<keyword evidence="3" id="KW-0862">Zinc</keyword>
<keyword evidence="8" id="KW-1185">Reference proteome</keyword>
<evidence type="ECO:0000256" key="1">
    <source>
        <dbReference type="ARBA" id="ARBA00022723"/>
    </source>
</evidence>
<evidence type="ECO:0000256" key="5">
    <source>
        <dbReference type="PROSITE-ProRule" id="PRU00309"/>
    </source>
</evidence>
<dbReference type="InterPro" id="IPR006612">
    <property type="entry name" value="THAP_Znf"/>
</dbReference>